<comment type="caution">
    <text evidence="4">The sequence shown here is derived from an EMBL/GenBank/DDBJ whole genome shotgun (WGS) entry which is preliminary data.</text>
</comment>
<dbReference type="RefSeq" id="WP_133232469.1">
    <property type="nucleotide sequence ID" value="NZ_SMRT01000012.1"/>
</dbReference>
<sequence length="197" mass="22657">MKQEERRQQTIRQLLDATGELIRQQGCHSVTMKQIMERSSLSKGAIFHYVKSKDEIFVWVLQDRLDQLNRRFMNEVEPDHPTFGGPMQQISQSLPALEDAQDITNKILMYLLGKEDEPAVAEALKQFYERSVHLSRQWIVTGQKHGVIPQTVDADKAAEMFVLLSFGLRVRSSMPIASFLFTADDFSTFIIDLLQLK</sequence>
<evidence type="ECO:0000256" key="1">
    <source>
        <dbReference type="ARBA" id="ARBA00023125"/>
    </source>
</evidence>
<gene>
    <name evidence="4" type="ORF">E1757_22920</name>
</gene>
<dbReference type="Gene3D" id="1.10.357.10">
    <property type="entry name" value="Tetracycline Repressor, domain 2"/>
    <property type="match status" value="1"/>
</dbReference>
<keyword evidence="5" id="KW-1185">Reference proteome</keyword>
<name>A0A4R5KK01_9BACL</name>
<accession>A0A4R5KK01</accession>
<evidence type="ECO:0000313" key="4">
    <source>
        <dbReference type="EMBL" id="TDF94807.1"/>
    </source>
</evidence>
<organism evidence="4 5">
    <name type="scientific">Paenibacillus piri</name>
    <dbReference type="NCBI Taxonomy" id="2547395"/>
    <lineage>
        <taxon>Bacteria</taxon>
        <taxon>Bacillati</taxon>
        <taxon>Bacillota</taxon>
        <taxon>Bacilli</taxon>
        <taxon>Bacillales</taxon>
        <taxon>Paenibacillaceae</taxon>
        <taxon>Paenibacillus</taxon>
    </lineage>
</organism>
<dbReference type="InterPro" id="IPR036271">
    <property type="entry name" value="Tet_transcr_reg_TetR-rel_C_sf"/>
</dbReference>
<dbReference type="PRINTS" id="PR00455">
    <property type="entry name" value="HTHTETR"/>
</dbReference>
<dbReference type="InterPro" id="IPR009057">
    <property type="entry name" value="Homeodomain-like_sf"/>
</dbReference>
<dbReference type="GO" id="GO:0000976">
    <property type="term" value="F:transcription cis-regulatory region binding"/>
    <property type="evidence" value="ECO:0007669"/>
    <property type="project" value="TreeGrafter"/>
</dbReference>
<dbReference type="InterPro" id="IPR001647">
    <property type="entry name" value="HTH_TetR"/>
</dbReference>
<evidence type="ECO:0000313" key="5">
    <source>
        <dbReference type="Proteomes" id="UP000295636"/>
    </source>
</evidence>
<protein>
    <submittedName>
        <fullName evidence="4">TetR/AcrR family transcriptional regulator</fullName>
    </submittedName>
</protein>
<dbReference type="PANTHER" id="PTHR30055:SF226">
    <property type="entry name" value="HTH-TYPE TRANSCRIPTIONAL REGULATOR PKSA"/>
    <property type="match status" value="1"/>
</dbReference>
<dbReference type="PROSITE" id="PS50977">
    <property type="entry name" value="HTH_TETR_2"/>
    <property type="match status" value="1"/>
</dbReference>
<dbReference type="OrthoDB" id="9814703at2"/>
<dbReference type="Proteomes" id="UP000295636">
    <property type="component" value="Unassembled WGS sequence"/>
</dbReference>
<feature type="DNA-binding region" description="H-T-H motif" evidence="2">
    <location>
        <begin position="31"/>
        <end position="50"/>
    </location>
</feature>
<dbReference type="PANTHER" id="PTHR30055">
    <property type="entry name" value="HTH-TYPE TRANSCRIPTIONAL REGULATOR RUTR"/>
    <property type="match status" value="1"/>
</dbReference>
<reference evidence="4 5" key="1">
    <citation type="submission" date="2019-03" db="EMBL/GenBank/DDBJ databases">
        <title>This is whole genome sequence of Paenibacillus sp MS74 strain.</title>
        <authorList>
            <person name="Trinh H.N."/>
        </authorList>
    </citation>
    <scope>NUCLEOTIDE SEQUENCE [LARGE SCALE GENOMIC DNA]</scope>
    <source>
        <strain evidence="4 5">MS74</strain>
    </source>
</reference>
<dbReference type="SUPFAM" id="SSF48498">
    <property type="entry name" value="Tetracyclin repressor-like, C-terminal domain"/>
    <property type="match status" value="1"/>
</dbReference>
<dbReference type="GO" id="GO:0003700">
    <property type="term" value="F:DNA-binding transcription factor activity"/>
    <property type="evidence" value="ECO:0007669"/>
    <property type="project" value="TreeGrafter"/>
</dbReference>
<dbReference type="InterPro" id="IPR050109">
    <property type="entry name" value="HTH-type_TetR-like_transc_reg"/>
</dbReference>
<evidence type="ECO:0000259" key="3">
    <source>
        <dbReference type="PROSITE" id="PS50977"/>
    </source>
</evidence>
<keyword evidence="1 2" id="KW-0238">DNA-binding</keyword>
<dbReference type="Pfam" id="PF00440">
    <property type="entry name" value="TetR_N"/>
    <property type="match status" value="1"/>
</dbReference>
<proteinExistence type="predicted"/>
<dbReference type="EMBL" id="SMRT01000012">
    <property type="protein sequence ID" value="TDF94807.1"/>
    <property type="molecule type" value="Genomic_DNA"/>
</dbReference>
<feature type="domain" description="HTH tetR-type" evidence="3">
    <location>
        <begin position="8"/>
        <end position="68"/>
    </location>
</feature>
<evidence type="ECO:0000256" key="2">
    <source>
        <dbReference type="PROSITE-ProRule" id="PRU00335"/>
    </source>
</evidence>
<dbReference type="SUPFAM" id="SSF46689">
    <property type="entry name" value="Homeodomain-like"/>
    <property type="match status" value="1"/>
</dbReference>
<dbReference type="AlphaFoldDB" id="A0A4R5KK01"/>